<organism evidence="1">
    <name type="scientific">Myoviridae sp. ctRci5</name>
    <dbReference type="NCBI Taxonomy" id="2825105"/>
    <lineage>
        <taxon>Viruses</taxon>
        <taxon>Duplodnaviria</taxon>
        <taxon>Heunggongvirae</taxon>
        <taxon>Uroviricota</taxon>
        <taxon>Caudoviricetes</taxon>
    </lineage>
</organism>
<accession>A0A8S5V6J2</accession>
<reference evidence="1" key="1">
    <citation type="journal article" date="2021" name="Proc. Natl. Acad. Sci. U.S.A.">
        <title>A Catalog of Tens of Thousands of Viruses from Human Metagenomes Reveals Hidden Associations with Chronic Diseases.</title>
        <authorList>
            <person name="Tisza M.J."/>
            <person name="Buck C.B."/>
        </authorList>
    </citation>
    <scope>NUCLEOTIDE SEQUENCE</scope>
    <source>
        <strain evidence="1">CtRci5</strain>
    </source>
</reference>
<dbReference type="EMBL" id="BK016208">
    <property type="protein sequence ID" value="DAG02301.1"/>
    <property type="molecule type" value="Genomic_DNA"/>
</dbReference>
<sequence>MARADYEIRGLSVTELAKKYGCAKSSVSERAKAEGWKPNKTEQAATEKANAIIKLAQTELETEQKLTPTERAVFDAVVMDDVAFRAQNDADMETICKHIMALLPGMDKPADVKAAAETLRIARESRLGKTPDTAIQINNAAPARIERVIVDAH</sequence>
<name>A0A8S5V6J2_9CAUD</name>
<proteinExistence type="predicted"/>
<evidence type="ECO:0000313" key="1">
    <source>
        <dbReference type="EMBL" id="DAG02301.1"/>
    </source>
</evidence>
<protein>
    <submittedName>
        <fullName evidence="1">KorB domain</fullName>
    </submittedName>
</protein>